<evidence type="ECO:0000256" key="1">
    <source>
        <dbReference type="ARBA" id="ARBA00009186"/>
    </source>
</evidence>
<accession>Q9ZZP7</accession>
<dbReference type="PANTHER" id="PTHR43653">
    <property type="entry name" value="CYTOCHROME C ASSEMBLY PROTEIN-RELATED"/>
    <property type="match status" value="1"/>
</dbReference>
<proteinExistence type="inferred from homology"/>
<dbReference type="EMBL" id="D89861">
    <property type="protein sequence ID" value="BAA36527.1"/>
    <property type="molecule type" value="Genomic_DNA"/>
</dbReference>
<dbReference type="TCDB" id="9.B.14.1.4">
    <property type="family name" value="the putative heme handling protein (hhp) family"/>
</dbReference>
<feature type="transmembrane region" description="Helical" evidence="3">
    <location>
        <begin position="48"/>
        <end position="75"/>
    </location>
</feature>
<keyword evidence="3" id="KW-0472">Membrane</keyword>
<feature type="transmembrane region" description="Helical" evidence="3">
    <location>
        <begin position="253"/>
        <end position="271"/>
    </location>
</feature>
<dbReference type="AlphaFoldDB" id="Q9ZZP7"/>
<evidence type="ECO:0000313" key="6">
    <source>
        <dbReference type="EMBL" id="BAA36527.1"/>
    </source>
</evidence>
<feature type="transmembrane region" description="Helical" evidence="3">
    <location>
        <begin position="6"/>
        <end position="27"/>
    </location>
</feature>
<feature type="transmembrane region" description="Helical" evidence="3">
    <location>
        <begin position="283"/>
        <end position="305"/>
    </location>
</feature>
<dbReference type="InterPro" id="IPR032523">
    <property type="entry name" value="CcmF_C"/>
</dbReference>
<comment type="similarity">
    <text evidence="1">Belongs to the CcmF/CycK/Ccl1/NrfE/CcsA family.</text>
</comment>
<feature type="transmembrane region" description="Helical" evidence="3">
    <location>
        <begin position="216"/>
        <end position="233"/>
    </location>
</feature>
<dbReference type="Proteomes" id="UP000007014">
    <property type="component" value="Mitochondrion"/>
</dbReference>
<dbReference type="GO" id="GO:0016020">
    <property type="term" value="C:membrane"/>
    <property type="evidence" value="ECO:0007669"/>
    <property type="project" value="InterPro"/>
</dbReference>
<evidence type="ECO:0000259" key="5">
    <source>
        <dbReference type="Pfam" id="PF16327"/>
    </source>
</evidence>
<dbReference type="HOGENOM" id="CLU_441026_0_0_1"/>
<reference evidence="6" key="1">
    <citation type="journal article" date="1998" name="Nucleic Acids Res.">
        <title>Structure and organization of the mitochondrial genome of the unicellular red alga Cyanidioschyzon merolae deduced from the complete nucleotide sequence.</title>
        <authorList>
            <person name="Ohta N."/>
            <person name="Sato N."/>
            <person name="Kuroiwa T."/>
        </authorList>
    </citation>
    <scope>NUCLEOTIDE SEQUENCE [LARGE SCALE GENOMIC DNA]</scope>
    <source>
        <strain evidence="6">10D</strain>
    </source>
</reference>
<dbReference type="OMA" id="IGPNIRW"/>
<feature type="transmembrane region" description="Helical" evidence="3">
    <location>
        <begin position="465"/>
        <end position="485"/>
    </location>
</feature>
<feature type="domain" description="Cytochrome c-type biogenesis protein CcmF C-terminal" evidence="5">
    <location>
        <begin position="461"/>
        <end position="605"/>
    </location>
</feature>
<feature type="transmembrane region" description="Helical" evidence="3">
    <location>
        <begin position="442"/>
        <end position="458"/>
    </location>
</feature>
<feature type="domain" description="Cytochrome c assembly protein" evidence="4">
    <location>
        <begin position="118"/>
        <end position="301"/>
    </location>
</feature>
<dbReference type="PRINTS" id="PR01410">
    <property type="entry name" value="CCBIOGENESIS"/>
</dbReference>
<organism evidence="6 7">
    <name type="scientific">Cyanidioschyzon merolae (strain NIES-3377 / 10D)</name>
    <name type="common">Unicellular red alga</name>
    <dbReference type="NCBI Taxonomy" id="280699"/>
    <lineage>
        <taxon>Eukaryota</taxon>
        <taxon>Rhodophyta</taxon>
        <taxon>Bangiophyceae</taxon>
        <taxon>Cyanidiales</taxon>
        <taxon>Cyanidiaceae</taxon>
        <taxon>Cyanidioschyzon</taxon>
    </lineage>
</organism>
<evidence type="ECO:0000313" key="7">
    <source>
        <dbReference type="Proteomes" id="UP000007014"/>
    </source>
</evidence>
<feature type="transmembrane region" description="Helical" evidence="3">
    <location>
        <begin position="398"/>
        <end position="415"/>
    </location>
</feature>
<name>Q9ZZP7_CYAM1</name>
<sequence length="620" mass="74170">MFGYVLHFLLIFIFIYSCNFFFLDSFYKYKKVTTLLEIVHHYYFYFNYIYNIIIIIIWLIGIILLLSDFSILFVVELSSVNQPSLYKLITLWSNNEGSLFLGYFLQFIIYFTFINYFINKLTLIVKLTFFYNVYFILFNISFLSLTLLLIFLRFDFFFNFTVLEGNELNFLLQDINILIHPPLIYISYASYSIIFSISFTILIIKCKFYVLYILRFLNLIGWFIASFSILLGSRWAYTELGWGGFWFWDSVEIISLLPWLLSLALLHSLLLNLKFCIIRLDSLFLGMAIYFVIIIGIILVRSGLLQSVHTFVNSPNFLIIFLYFFLVFIFILIVILLKKYTYFTSIFDLNNHYNFVYYIFLLVILYFLYLLFVLYFPFLIKCYNDNALLFSFGFFNKILLLFIGILLTLIIIFLINSWKLIFIFLGIIIIGGIRGFPEIFLALYFFIYLLLFTLILIIKQKFSFIVYHFNFFFIMLSLLLITIYGEEFILNFSIGKTLLLNDNFIIIFRDLNHIWSTNYLSTYGNFLITDFHNPMCYENIQNVLFSEKRFYLYQSLINTKSIIYTNLMSDVYILLGDGNFENGWYSRILFMPFISWFWLGGIFLLDSIIFSLFRCIKNFQ</sequence>
<dbReference type="PIR" id="A58932">
    <property type="entry name" value="A58932"/>
</dbReference>
<gene>
    <name evidence="6" type="primary">yejR or ccmF</name>
</gene>
<keyword evidence="2" id="KW-0201">Cytochrome c-type biogenesis</keyword>
<feature type="transmembrane region" description="Helical" evidence="3">
    <location>
        <begin position="100"/>
        <end position="118"/>
    </location>
</feature>
<feature type="transmembrane region" description="Helical" evidence="3">
    <location>
        <begin position="593"/>
        <end position="613"/>
    </location>
</feature>
<dbReference type="GO" id="GO:0017004">
    <property type="term" value="P:cytochrome complex assembly"/>
    <property type="evidence" value="ECO:0007669"/>
    <property type="project" value="UniProtKB-KW"/>
</dbReference>
<keyword evidence="3" id="KW-1133">Transmembrane helix</keyword>
<feature type="transmembrane region" description="Helical" evidence="3">
    <location>
        <begin position="317"/>
        <end position="337"/>
    </location>
</feature>
<dbReference type="GO" id="GO:0020037">
    <property type="term" value="F:heme binding"/>
    <property type="evidence" value="ECO:0007669"/>
    <property type="project" value="InterPro"/>
</dbReference>
<dbReference type="Pfam" id="PF16327">
    <property type="entry name" value="CcmF_C"/>
    <property type="match status" value="1"/>
</dbReference>
<keyword evidence="6" id="KW-0496">Mitochondrion</keyword>
<dbReference type="PANTHER" id="PTHR43653:SF4">
    <property type="entry name" value="CYTOCHROME C BIOGENESIS CCMF N-TERMINAL-LIKE MITOCHONDRIAL PROTEIN 1-RELATED"/>
    <property type="match status" value="1"/>
</dbReference>
<dbReference type="InterPro" id="IPR003567">
    <property type="entry name" value="Cyt_c_biogenesis"/>
</dbReference>
<keyword evidence="7" id="KW-1185">Reference proteome</keyword>
<dbReference type="GO" id="GO:0015232">
    <property type="term" value="F:heme transmembrane transporter activity"/>
    <property type="evidence" value="ECO:0007669"/>
    <property type="project" value="InterPro"/>
</dbReference>
<dbReference type="Pfam" id="PF01578">
    <property type="entry name" value="Cytochrom_C_asm"/>
    <property type="match status" value="1"/>
</dbReference>
<feature type="transmembrane region" description="Helical" evidence="3">
    <location>
        <begin position="183"/>
        <end position="204"/>
    </location>
</feature>
<keyword evidence="3" id="KW-0812">Transmembrane</keyword>
<protein>
    <submittedName>
        <fullName evidence="6">Cytochrome C-type biogenesis protein CCMF</fullName>
    </submittedName>
</protein>
<geneLocation type="mitochondrion" evidence="6"/>
<evidence type="ECO:0000256" key="2">
    <source>
        <dbReference type="ARBA" id="ARBA00022748"/>
    </source>
</evidence>
<feature type="transmembrane region" description="Helical" evidence="3">
    <location>
        <begin position="130"/>
        <end position="152"/>
    </location>
</feature>
<feature type="transmembrane region" description="Helical" evidence="3">
    <location>
        <begin position="357"/>
        <end position="378"/>
    </location>
</feature>
<feature type="transmembrane region" description="Helical" evidence="3">
    <location>
        <begin position="420"/>
        <end position="436"/>
    </location>
</feature>
<dbReference type="InterPro" id="IPR002541">
    <property type="entry name" value="Cyt_c_assembly"/>
</dbReference>
<evidence type="ECO:0000256" key="3">
    <source>
        <dbReference type="SAM" id="Phobius"/>
    </source>
</evidence>
<evidence type="ECO:0000259" key="4">
    <source>
        <dbReference type="Pfam" id="PF01578"/>
    </source>
</evidence>